<dbReference type="PRINTS" id="PR00716">
    <property type="entry name" value="MPIPHPHTASE"/>
</dbReference>
<dbReference type="GO" id="GO:0000086">
    <property type="term" value="P:G2/M transition of mitotic cell cycle"/>
    <property type="evidence" value="ECO:0007669"/>
    <property type="project" value="TreeGrafter"/>
</dbReference>
<comment type="catalytic activity">
    <reaction evidence="8 10">
        <text>O-phospho-L-tyrosyl-[protein] + H2O = L-tyrosyl-[protein] + phosphate</text>
        <dbReference type="Rhea" id="RHEA:10684"/>
        <dbReference type="Rhea" id="RHEA-COMP:10136"/>
        <dbReference type="Rhea" id="RHEA-COMP:20101"/>
        <dbReference type="ChEBI" id="CHEBI:15377"/>
        <dbReference type="ChEBI" id="CHEBI:43474"/>
        <dbReference type="ChEBI" id="CHEBI:46858"/>
        <dbReference type="ChEBI" id="CHEBI:61978"/>
        <dbReference type="EC" id="3.1.3.48"/>
    </reaction>
</comment>
<dbReference type="EMBL" id="JOWA01000088">
    <property type="protein sequence ID" value="KEZ44540.1"/>
    <property type="molecule type" value="Genomic_DNA"/>
</dbReference>
<dbReference type="RefSeq" id="XP_016644339.1">
    <property type="nucleotide sequence ID" value="XM_016786333.1"/>
</dbReference>
<dbReference type="GO" id="GO:0004725">
    <property type="term" value="F:protein tyrosine phosphatase activity"/>
    <property type="evidence" value="ECO:0007669"/>
    <property type="project" value="UniProtKB-UniRule"/>
</dbReference>
<dbReference type="PANTHER" id="PTHR10828:SF17">
    <property type="entry name" value="PROTEIN-TYROSINE-PHOSPHATASE"/>
    <property type="match status" value="1"/>
</dbReference>
<organism evidence="13 14">
    <name type="scientific">Pseudallescheria apiosperma</name>
    <name type="common">Scedosporium apiospermum</name>
    <dbReference type="NCBI Taxonomy" id="563466"/>
    <lineage>
        <taxon>Eukaryota</taxon>
        <taxon>Fungi</taxon>
        <taxon>Dikarya</taxon>
        <taxon>Ascomycota</taxon>
        <taxon>Pezizomycotina</taxon>
        <taxon>Sordariomycetes</taxon>
        <taxon>Hypocreomycetidae</taxon>
        <taxon>Microascales</taxon>
        <taxon>Microascaceae</taxon>
        <taxon>Scedosporium</taxon>
    </lineage>
</organism>
<dbReference type="CDD" id="cd01530">
    <property type="entry name" value="Cdc25"/>
    <property type="match status" value="1"/>
</dbReference>
<gene>
    <name evidence="13" type="ORF">SAPIO_CDS3562</name>
</gene>
<evidence type="ECO:0000256" key="8">
    <source>
        <dbReference type="ARBA" id="ARBA00051722"/>
    </source>
</evidence>
<comment type="caution">
    <text evidence="13">The sequence shown here is derived from an EMBL/GenBank/DDBJ whole genome shotgun (WGS) entry which is preliminary data.</text>
</comment>
<keyword evidence="3 10" id="KW-0132">Cell division</keyword>
<dbReference type="SMART" id="SM00450">
    <property type="entry name" value="RHOD"/>
    <property type="match status" value="1"/>
</dbReference>
<evidence type="ECO:0000313" key="14">
    <source>
        <dbReference type="Proteomes" id="UP000028545"/>
    </source>
</evidence>
<dbReference type="Pfam" id="PF00581">
    <property type="entry name" value="Rhodanese"/>
    <property type="match status" value="1"/>
</dbReference>
<evidence type="ECO:0000256" key="11">
    <source>
        <dbReference type="SAM" id="MobiDB-lite"/>
    </source>
</evidence>
<dbReference type="InterPro" id="IPR001763">
    <property type="entry name" value="Rhodanese-like_dom"/>
</dbReference>
<dbReference type="Gene3D" id="3.40.250.10">
    <property type="entry name" value="Rhodanese-like domain"/>
    <property type="match status" value="1"/>
</dbReference>
<comment type="similarity">
    <text evidence="1 10">Belongs to the MPI phosphatase family.</text>
</comment>
<dbReference type="EC" id="3.1.3.48" evidence="2 10"/>
<dbReference type="FunFam" id="3.40.250.10:FF:000021">
    <property type="entry name" value="M-phase inducer phosphatase cdc-25.2"/>
    <property type="match status" value="1"/>
</dbReference>
<dbReference type="GO" id="GO:0010971">
    <property type="term" value="P:positive regulation of G2/M transition of mitotic cell cycle"/>
    <property type="evidence" value="ECO:0007669"/>
    <property type="project" value="TreeGrafter"/>
</dbReference>
<dbReference type="OrthoDB" id="26523at2759"/>
<evidence type="ECO:0000313" key="13">
    <source>
        <dbReference type="EMBL" id="KEZ44540.1"/>
    </source>
</evidence>
<reference evidence="13 14" key="1">
    <citation type="journal article" date="2014" name="Genome Announc.">
        <title>Draft genome sequence of the pathogenic fungus Scedosporium apiospermum.</title>
        <authorList>
            <person name="Vandeputte P."/>
            <person name="Ghamrawi S."/>
            <person name="Rechenmann M."/>
            <person name="Iltis A."/>
            <person name="Giraud S."/>
            <person name="Fleury M."/>
            <person name="Thornton C."/>
            <person name="Delhaes L."/>
            <person name="Meyer W."/>
            <person name="Papon N."/>
            <person name="Bouchara J.P."/>
        </authorList>
    </citation>
    <scope>NUCLEOTIDE SEQUENCE [LARGE SCALE GENOMIC DNA]</scope>
    <source>
        <strain evidence="13 14">IHEM 14462</strain>
    </source>
</reference>
<dbReference type="GO" id="GO:0005634">
    <property type="term" value="C:nucleus"/>
    <property type="evidence" value="ECO:0007669"/>
    <property type="project" value="TreeGrafter"/>
</dbReference>
<dbReference type="VEuPathDB" id="FungiDB:SAPIO_CDS3562"/>
<dbReference type="GO" id="GO:0110032">
    <property type="term" value="P:positive regulation of G2/MI transition of meiotic cell cycle"/>
    <property type="evidence" value="ECO:0007669"/>
    <property type="project" value="TreeGrafter"/>
</dbReference>
<comment type="function">
    <text evidence="10">Tyrosine protein phosphatase which functions as a dosage-dependent inducer of mitotic progression.</text>
</comment>
<dbReference type="HOGENOM" id="CLU_017900_0_0_1"/>
<name>A0A084GB28_PSEDA</name>
<dbReference type="GeneID" id="27722634"/>
<evidence type="ECO:0000256" key="10">
    <source>
        <dbReference type="RuleBase" id="RU368028"/>
    </source>
</evidence>
<dbReference type="InterPro" id="IPR036873">
    <property type="entry name" value="Rhodanese-like_dom_sf"/>
</dbReference>
<dbReference type="PANTHER" id="PTHR10828">
    <property type="entry name" value="M-PHASE INDUCER PHOSPHATASE DUAL SPECIFICITY PHOSPHATASE CDC25"/>
    <property type="match status" value="1"/>
</dbReference>
<evidence type="ECO:0000256" key="7">
    <source>
        <dbReference type="ARBA" id="ARBA00023306"/>
    </source>
</evidence>
<keyword evidence="7 10" id="KW-0131">Cell cycle</keyword>
<dbReference type="KEGG" id="sapo:SAPIO_CDS3562"/>
<keyword evidence="14" id="KW-1185">Reference proteome</keyword>
<proteinExistence type="inferred from homology"/>
<sequence>MEESSPLAAIHRPRFAQPWAKKDLFINLGSGASGFHFREKIHRPEYIGINNVRGSSPAASLAADLSQNFRLDSDASPRFATPRRNLFSAAALIAAEARGKPNDPGGSKGGVAAMDGMLQDSPIPKSAAHCSDEMMSPTPFPDVAEVSDVQNDDDDDNASHGINEDYDEMMMDSPVPVSRKSSLEGLKFPNLERRAPRRPSITRLKGYTTSTVQCRAAKAELPYFRFGDASRLSHVSSASSLTESYEFQAPYEKRPQTANSSAPGVPPHLRCRPAMQSFGSASRSGSPINGHARRTSNPFLRSRKTIRRSFSMFEHPEDIMKPNTETTTSPLPKPLEAVMDIEEPQEPLLPHFSSDDPGDSIPRITKDTLVDVLDGKYSGQYDQKLIIDCRFEYEYEGGHIDGAVNYNDKELLAAHLFNTPMDGRTLIILHCEYSAHRAPLMARHIRSQDRTINAEHYPKLTYPDVYILSGGYSEFFLTHRCRCYPQNYVEMSDEKHQRTCERELGRLKKTRRQPTLGRAKTFAFETSTAKNCSPFPKHRSVDDFSLGSPSDGGARGRVVTL</sequence>
<evidence type="ECO:0000256" key="1">
    <source>
        <dbReference type="ARBA" id="ARBA00011065"/>
    </source>
</evidence>
<evidence type="ECO:0000256" key="4">
    <source>
        <dbReference type="ARBA" id="ARBA00022776"/>
    </source>
</evidence>
<evidence type="ECO:0000256" key="9">
    <source>
        <dbReference type="ARBA" id="ARBA00067190"/>
    </source>
</evidence>
<protein>
    <recommendedName>
        <fullName evidence="9 10">M-phase inducer phosphatase</fullName>
        <ecNumber evidence="2 10">3.1.3.48</ecNumber>
    </recommendedName>
</protein>
<keyword evidence="4 10" id="KW-0498">Mitosis</keyword>
<evidence type="ECO:0000256" key="5">
    <source>
        <dbReference type="ARBA" id="ARBA00022801"/>
    </source>
</evidence>
<dbReference type="InterPro" id="IPR000751">
    <property type="entry name" value="MPI_Phosphatase"/>
</dbReference>
<dbReference type="AlphaFoldDB" id="A0A084GB28"/>
<dbReference type="SUPFAM" id="SSF52821">
    <property type="entry name" value="Rhodanese/Cell cycle control phosphatase"/>
    <property type="match status" value="1"/>
</dbReference>
<keyword evidence="6 10" id="KW-0904">Protein phosphatase</keyword>
<dbReference type="Proteomes" id="UP000028545">
    <property type="component" value="Unassembled WGS sequence"/>
</dbReference>
<evidence type="ECO:0000256" key="6">
    <source>
        <dbReference type="ARBA" id="ARBA00022912"/>
    </source>
</evidence>
<keyword evidence="5 10" id="KW-0378">Hydrolase</keyword>
<evidence type="ECO:0000256" key="2">
    <source>
        <dbReference type="ARBA" id="ARBA00013064"/>
    </source>
</evidence>
<dbReference type="OMA" id="HSPQMED"/>
<dbReference type="PROSITE" id="PS50206">
    <property type="entry name" value="RHODANESE_3"/>
    <property type="match status" value="1"/>
</dbReference>
<feature type="domain" description="Rhodanese" evidence="12">
    <location>
        <begin position="380"/>
        <end position="484"/>
    </location>
</feature>
<dbReference type="GO" id="GO:0051301">
    <property type="term" value="P:cell division"/>
    <property type="evidence" value="ECO:0007669"/>
    <property type="project" value="UniProtKB-UniRule"/>
</dbReference>
<accession>A0A084GB28</accession>
<evidence type="ECO:0000259" key="12">
    <source>
        <dbReference type="PROSITE" id="PS50206"/>
    </source>
</evidence>
<feature type="region of interest" description="Disordered" evidence="11">
    <location>
        <begin position="125"/>
        <end position="164"/>
    </location>
</feature>
<evidence type="ECO:0000256" key="3">
    <source>
        <dbReference type="ARBA" id="ARBA00022618"/>
    </source>
</evidence>
<dbReference type="GO" id="GO:0005737">
    <property type="term" value="C:cytoplasm"/>
    <property type="evidence" value="ECO:0007669"/>
    <property type="project" value="TreeGrafter"/>
</dbReference>